<evidence type="ECO:0000313" key="3">
    <source>
        <dbReference type="Proteomes" id="UP000256599"/>
    </source>
</evidence>
<proteinExistence type="predicted"/>
<evidence type="ECO:0000313" key="2">
    <source>
        <dbReference type="EMBL" id="RDU59903.1"/>
    </source>
</evidence>
<dbReference type="AlphaFoldDB" id="A0A3D8I422"/>
<keyword evidence="1" id="KW-0732">Signal</keyword>
<keyword evidence="3" id="KW-1185">Reference proteome</keyword>
<dbReference type="EMBL" id="NXLR01000007">
    <property type="protein sequence ID" value="RDU59903.1"/>
    <property type="molecule type" value="Genomic_DNA"/>
</dbReference>
<dbReference type="SUPFAM" id="SSF56925">
    <property type="entry name" value="OMPA-like"/>
    <property type="match status" value="1"/>
</dbReference>
<gene>
    <name evidence="2" type="ORF">CQA63_04795</name>
</gene>
<feature type="signal peptide" evidence="1">
    <location>
        <begin position="1"/>
        <end position="21"/>
    </location>
</feature>
<protein>
    <submittedName>
        <fullName evidence="2">Outer membrane beta-barrel protein</fullName>
    </submittedName>
</protein>
<reference evidence="2 3" key="1">
    <citation type="submission" date="2018-04" db="EMBL/GenBank/DDBJ databases">
        <title>Novel Campyloabacter and Helicobacter Species and Strains.</title>
        <authorList>
            <person name="Mannion A.J."/>
            <person name="Shen Z."/>
            <person name="Fox J.G."/>
        </authorList>
    </citation>
    <scope>NUCLEOTIDE SEQUENCE [LARGE SCALE GENOMIC DNA]</scope>
    <source>
        <strain evidence="2 3">MIT 98-6070</strain>
    </source>
</reference>
<comment type="caution">
    <text evidence="2">The sequence shown here is derived from an EMBL/GenBank/DDBJ whole genome shotgun (WGS) entry which is preliminary data.</text>
</comment>
<dbReference type="OrthoDB" id="5319509at2"/>
<dbReference type="RefSeq" id="WP_104699674.1">
    <property type="nucleotide sequence ID" value="NZ_FZPP01000011.1"/>
</dbReference>
<evidence type="ECO:0000256" key="1">
    <source>
        <dbReference type="SAM" id="SignalP"/>
    </source>
</evidence>
<accession>A0A3D8I422</accession>
<sequence>MKRIFISSVAALAMASSITLAEENGIFIGVGLGYNGTQHKMEGPADDAGGTFSDKYNFGGLSYEIIAGYKQFFTPKFGARYYANFAYADTKKKIEDVTEKIKVMDFGVNADALYNFVSSERLDFGAFLGLGLGANNYKVVGGDKKTGFNVAINVGLRTLIAQHHGIELAARVPFLTTTITDKDGYKEQARQTYNVGVRYVFNF</sequence>
<dbReference type="InterPro" id="IPR011250">
    <property type="entry name" value="OMP/PagP_B-barrel"/>
</dbReference>
<feature type="chain" id="PRO_5017642695" evidence="1">
    <location>
        <begin position="22"/>
        <end position="203"/>
    </location>
</feature>
<organism evidence="2 3">
    <name type="scientific">Helicobacter marmotae</name>
    <dbReference type="NCBI Taxonomy" id="152490"/>
    <lineage>
        <taxon>Bacteria</taxon>
        <taxon>Pseudomonadati</taxon>
        <taxon>Campylobacterota</taxon>
        <taxon>Epsilonproteobacteria</taxon>
        <taxon>Campylobacterales</taxon>
        <taxon>Helicobacteraceae</taxon>
        <taxon>Helicobacter</taxon>
    </lineage>
</organism>
<dbReference type="Proteomes" id="UP000256599">
    <property type="component" value="Unassembled WGS sequence"/>
</dbReference>
<dbReference type="PRINTS" id="PR01776">
    <property type="entry name" value="HPOMPFAMILY"/>
</dbReference>
<name>A0A3D8I422_9HELI</name>
<dbReference type="Gene3D" id="2.40.160.20">
    <property type="match status" value="1"/>
</dbReference>
<dbReference type="InterPro" id="IPR002718">
    <property type="entry name" value="OMP_Helicobacter"/>
</dbReference>
<dbReference type="Pfam" id="PF01856">
    <property type="entry name" value="HP_OMP"/>
    <property type="match status" value="1"/>
</dbReference>